<dbReference type="PANTHER" id="PTHR43640">
    <property type="entry name" value="OS07G0260300 PROTEIN"/>
    <property type="match status" value="1"/>
</dbReference>
<dbReference type="SUPFAM" id="SSF52833">
    <property type="entry name" value="Thioredoxin-like"/>
    <property type="match status" value="1"/>
</dbReference>
<evidence type="ECO:0000313" key="4">
    <source>
        <dbReference type="Proteomes" id="UP001165381"/>
    </source>
</evidence>
<dbReference type="RefSeq" id="WP_249972235.1">
    <property type="nucleotide sequence ID" value="NZ_JAMFLZ010000002.1"/>
</dbReference>
<dbReference type="InterPro" id="IPR047262">
    <property type="entry name" value="PRX-like1"/>
</dbReference>
<keyword evidence="1" id="KW-0732">Signal</keyword>
<dbReference type="InterPro" id="IPR013766">
    <property type="entry name" value="Thioredoxin_domain"/>
</dbReference>
<dbReference type="PANTHER" id="PTHR43640:SF1">
    <property type="entry name" value="THIOREDOXIN-DEPENDENT PEROXIREDOXIN"/>
    <property type="match status" value="1"/>
</dbReference>
<dbReference type="InterPro" id="IPR000866">
    <property type="entry name" value="AhpC/TSA"/>
</dbReference>
<dbReference type="Pfam" id="PF00578">
    <property type="entry name" value="AhpC-TSA"/>
    <property type="match status" value="1"/>
</dbReference>
<evidence type="ECO:0000256" key="1">
    <source>
        <dbReference type="SAM" id="SignalP"/>
    </source>
</evidence>
<feature type="chain" id="PRO_5045208204" evidence="1">
    <location>
        <begin position="22"/>
        <end position="206"/>
    </location>
</feature>
<accession>A0ABT0QDI4</accession>
<evidence type="ECO:0000259" key="2">
    <source>
        <dbReference type="PROSITE" id="PS51352"/>
    </source>
</evidence>
<dbReference type="EMBL" id="JAMFLZ010000002">
    <property type="protein sequence ID" value="MCL6294304.1"/>
    <property type="molecule type" value="Genomic_DNA"/>
</dbReference>
<feature type="signal peptide" evidence="1">
    <location>
        <begin position="1"/>
        <end position="21"/>
    </location>
</feature>
<proteinExistence type="predicted"/>
<reference evidence="3" key="1">
    <citation type="submission" date="2022-05" db="EMBL/GenBank/DDBJ databases">
        <authorList>
            <person name="Park J.-S."/>
        </authorList>
    </citation>
    <scope>NUCLEOTIDE SEQUENCE</scope>
    <source>
        <strain evidence="3">2012CJ34-3</strain>
    </source>
</reference>
<dbReference type="Gene3D" id="3.40.30.10">
    <property type="entry name" value="Glutaredoxin"/>
    <property type="match status" value="1"/>
</dbReference>
<protein>
    <submittedName>
        <fullName evidence="3">Thioredoxin family protein</fullName>
    </submittedName>
</protein>
<feature type="domain" description="Thioredoxin" evidence="2">
    <location>
        <begin position="31"/>
        <end position="188"/>
    </location>
</feature>
<dbReference type="InterPro" id="IPR036249">
    <property type="entry name" value="Thioredoxin-like_sf"/>
</dbReference>
<organism evidence="3 4">
    <name type="scientific">Jejuia spongiicola</name>
    <dbReference type="NCBI Taxonomy" id="2942207"/>
    <lineage>
        <taxon>Bacteria</taxon>
        <taxon>Pseudomonadati</taxon>
        <taxon>Bacteroidota</taxon>
        <taxon>Flavobacteriia</taxon>
        <taxon>Flavobacteriales</taxon>
        <taxon>Flavobacteriaceae</taxon>
        <taxon>Jejuia</taxon>
    </lineage>
</organism>
<dbReference type="CDD" id="cd02969">
    <property type="entry name" value="PRX_like1"/>
    <property type="match status" value="1"/>
</dbReference>
<keyword evidence="4" id="KW-1185">Reference proteome</keyword>
<gene>
    <name evidence="3" type="ORF">M3P09_04825</name>
</gene>
<sequence>MKTKIKLIATLVTVMCVSAFTITNSNNGDGYKVGDLAEDFSLKNINETMVSLSDYKDAKGFIITFTCNTCPYAVMYEDRIIALNEKYASKGYPVIAIMPNNTDVKPGDNFDAMKSRAKSKGFTFPYLIDEKQDVYPKYGATKTPHIFILQKTSKGNVVQYIGAIDDNYKDASAVNTKYVENAVDALLNGKKVEQTETRAIGCSIKA</sequence>
<name>A0ABT0QDI4_9FLAO</name>
<comment type="caution">
    <text evidence="3">The sequence shown here is derived from an EMBL/GenBank/DDBJ whole genome shotgun (WGS) entry which is preliminary data.</text>
</comment>
<evidence type="ECO:0000313" key="3">
    <source>
        <dbReference type="EMBL" id="MCL6294304.1"/>
    </source>
</evidence>
<dbReference type="PROSITE" id="PS51352">
    <property type="entry name" value="THIOREDOXIN_2"/>
    <property type="match status" value="1"/>
</dbReference>
<dbReference type="Proteomes" id="UP001165381">
    <property type="component" value="Unassembled WGS sequence"/>
</dbReference>